<evidence type="ECO:0000313" key="4">
    <source>
        <dbReference type="Proteomes" id="UP000632222"/>
    </source>
</evidence>
<accession>A0ABQ2DHK9</accession>
<dbReference type="Proteomes" id="UP000632222">
    <property type="component" value="Unassembled WGS sequence"/>
</dbReference>
<organism evidence="3 4">
    <name type="scientific">Deinococcus roseus</name>
    <dbReference type="NCBI Taxonomy" id="392414"/>
    <lineage>
        <taxon>Bacteria</taxon>
        <taxon>Thermotogati</taxon>
        <taxon>Deinococcota</taxon>
        <taxon>Deinococci</taxon>
        <taxon>Deinococcales</taxon>
        <taxon>Deinococcaceae</taxon>
        <taxon>Deinococcus</taxon>
    </lineage>
</organism>
<gene>
    <name evidence="3" type="ORF">GCM10008938_48790</name>
</gene>
<sequence>MGKLTRVVLRGERSRKGPDLPDKEQFLQAGLGALSGNKNETPSAALQNENDRLKRLLAEKELELDIAKKARGR</sequence>
<name>A0ABQ2DHK9_9DEIO</name>
<protein>
    <recommendedName>
        <fullName evidence="5">Transposase</fullName>
    </recommendedName>
</protein>
<keyword evidence="4" id="KW-1185">Reference proteome</keyword>
<evidence type="ECO:0008006" key="5">
    <source>
        <dbReference type="Google" id="ProtNLM"/>
    </source>
</evidence>
<feature type="compositionally biased region" description="Basic and acidic residues" evidence="2">
    <location>
        <begin position="9"/>
        <end position="23"/>
    </location>
</feature>
<feature type="coiled-coil region" evidence="1">
    <location>
        <begin position="43"/>
        <end position="70"/>
    </location>
</feature>
<evidence type="ECO:0000313" key="3">
    <source>
        <dbReference type="EMBL" id="GGJ56872.1"/>
    </source>
</evidence>
<dbReference type="EMBL" id="BMOD01000037">
    <property type="protein sequence ID" value="GGJ56872.1"/>
    <property type="molecule type" value="Genomic_DNA"/>
</dbReference>
<reference evidence="4" key="1">
    <citation type="journal article" date="2019" name="Int. J. Syst. Evol. Microbiol.">
        <title>The Global Catalogue of Microorganisms (GCM) 10K type strain sequencing project: providing services to taxonomists for standard genome sequencing and annotation.</title>
        <authorList>
            <consortium name="The Broad Institute Genomics Platform"/>
            <consortium name="The Broad Institute Genome Sequencing Center for Infectious Disease"/>
            <person name="Wu L."/>
            <person name="Ma J."/>
        </authorList>
    </citation>
    <scope>NUCLEOTIDE SEQUENCE [LARGE SCALE GENOMIC DNA]</scope>
    <source>
        <strain evidence="4">JCM 14370</strain>
    </source>
</reference>
<keyword evidence="1" id="KW-0175">Coiled coil</keyword>
<evidence type="ECO:0000256" key="1">
    <source>
        <dbReference type="SAM" id="Coils"/>
    </source>
</evidence>
<comment type="caution">
    <text evidence="3">The sequence shown here is derived from an EMBL/GenBank/DDBJ whole genome shotgun (WGS) entry which is preliminary data.</text>
</comment>
<feature type="region of interest" description="Disordered" evidence="2">
    <location>
        <begin position="1"/>
        <end position="23"/>
    </location>
</feature>
<evidence type="ECO:0000256" key="2">
    <source>
        <dbReference type="SAM" id="MobiDB-lite"/>
    </source>
</evidence>
<proteinExistence type="predicted"/>